<evidence type="ECO:0000256" key="2">
    <source>
        <dbReference type="ARBA" id="ARBA00023125"/>
    </source>
</evidence>
<dbReference type="Gene3D" id="3.30.70.920">
    <property type="match status" value="1"/>
</dbReference>
<dbReference type="Pfam" id="PF01037">
    <property type="entry name" value="AsnC_trans_reg"/>
    <property type="match status" value="1"/>
</dbReference>
<dbReference type="GO" id="GO:0005829">
    <property type="term" value="C:cytosol"/>
    <property type="evidence" value="ECO:0007669"/>
    <property type="project" value="TreeGrafter"/>
</dbReference>
<accession>A0A1G7FME4</accession>
<gene>
    <name evidence="5" type="ORF">SAMN05421855_102649</name>
</gene>
<keyword evidence="3" id="KW-0804">Transcription</keyword>
<dbReference type="PANTHER" id="PTHR30154">
    <property type="entry name" value="LEUCINE-RESPONSIVE REGULATORY PROTEIN"/>
    <property type="match status" value="1"/>
</dbReference>
<sequence length="156" mass="18116">MEKTKKEDPQMEVQLDELDYKIIKHLQQDGRKSFTEISDDLNVAVSTIRNRYNRIIDEKILRIIGRAEPEKLGLNSYVRVMLSIKPASKMKEALNQISKFSEVSFLAITSGKYNVEINLMCHNNEHLLNIIDDINNIDGMDESRITMYLDVLKWGQ</sequence>
<dbReference type="InterPro" id="IPR011008">
    <property type="entry name" value="Dimeric_a/b-barrel"/>
</dbReference>
<dbReference type="SUPFAM" id="SSF54909">
    <property type="entry name" value="Dimeric alpha+beta barrel"/>
    <property type="match status" value="1"/>
</dbReference>
<dbReference type="PROSITE" id="PS50956">
    <property type="entry name" value="HTH_ASNC_2"/>
    <property type="match status" value="1"/>
</dbReference>
<dbReference type="Pfam" id="PF13404">
    <property type="entry name" value="HTH_AsnC-type"/>
    <property type="match status" value="1"/>
</dbReference>
<evidence type="ECO:0000313" key="5">
    <source>
        <dbReference type="EMBL" id="SDE77072.1"/>
    </source>
</evidence>
<name>A0A1G7FME4_9FLAO</name>
<keyword evidence="1" id="KW-0805">Transcription regulation</keyword>
<dbReference type="InterPro" id="IPR036388">
    <property type="entry name" value="WH-like_DNA-bd_sf"/>
</dbReference>
<evidence type="ECO:0000259" key="4">
    <source>
        <dbReference type="PROSITE" id="PS50956"/>
    </source>
</evidence>
<dbReference type="InterPro" id="IPR036390">
    <property type="entry name" value="WH_DNA-bd_sf"/>
</dbReference>
<keyword evidence="2" id="KW-0238">DNA-binding</keyword>
<dbReference type="SMART" id="SM00344">
    <property type="entry name" value="HTH_ASNC"/>
    <property type="match status" value="1"/>
</dbReference>
<dbReference type="EMBL" id="FNBA01000002">
    <property type="protein sequence ID" value="SDE77072.1"/>
    <property type="molecule type" value="Genomic_DNA"/>
</dbReference>
<dbReference type="OrthoDB" id="529868at2"/>
<evidence type="ECO:0000256" key="1">
    <source>
        <dbReference type="ARBA" id="ARBA00023015"/>
    </source>
</evidence>
<organism evidence="5 6">
    <name type="scientific">Ulvibacter litoralis</name>
    <dbReference type="NCBI Taxonomy" id="227084"/>
    <lineage>
        <taxon>Bacteria</taxon>
        <taxon>Pseudomonadati</taxon>
        <taxon>Bacteroidota</taxon>
        <taxon>Flavobacteriia</taxon>
        <taxon>Flavobacteriales</taxon>
        <taxon>Flavobacteriaceae</taxon>
        <taxon>Ulvibacter</taxon>
    </lineage>
</organism>
<dbReference type="PANTHER" id="PTHR30154:SF34">
    <property type="entry name" value="TRANSCRIPTIONAL REGULATOR AZLB"/>
    <property type="match status" value="1"/>
</dbReference>
<dbReference type="InterPro" id="IPR019887">
    <property type="entry name" value="Tscrpt_reg_AsnC/Lrp_C"/>
</dbReference>
<evidence type="ECO:0000313" key="6">
    <source>
        <dbReference type="Proteomes" id="UP000199321"/>
    </source>
</evidence>
<dbReference type="STRING" id="227084.SAMN05421855_102649"/>
<dbReference type="InterPro" id="IPR000485">
    <property type="entry name" value="AsnC-type_HTH_dom"/>
</dbReference>
<evidence type="ECO:0000256" key="3">
    <source>
        <dbReference type="ARBA" id="ARBA00023163"/>
    </source>
</evidence>
<dbReference type="Proteomes" id="UP000199321">
    <property type="component" value="Unassembled WGS sequence"/>
</dbReference>
<dbReference type="RefSeq" id="WP_093143436.1">
    <property type="nucleotide sequence ID" value="NZ_BMWO01000002.1"/>
</dbReference>
<feature type="domain" description="HTH asnC-type" evidence="4">
    <location>
        <begin position="15"/>
        <end position="75"/>
    </location>
</feature>
<keyword evidence="6" id="KW-1185">Reference proteome</keyword>
<dbReference type="PRINTS" id="PR00033">
    <property type="entry name" value="HTHASNC"/>
</dbReference>
<dbReference type="GO" id="GO:0043565">
    <property type="term" value="F:sequence-specific DNA binding"/>
    <property type="evidence" value="ECO:0007669"/>
    <property type="project" value="InterPro"/>
</dbReference>
<reference evidence="5 6" key="1">
    <citation type="submission" date="2016-10" db="EMBL/GenBank/DDBJ databases">
        <authorList>
            <person name="de Groot N.N."/>
        </authorList>
    </citation>
    <scope>NUCLEOTIDE SEQUENCE [LARGE SCALE GENOMIC DNA]</scope>
    <source>
        <strain evidence="5 6">DSM 16195</strain>
    </source>
</reference>
<dbReference type="SUPFAM" id="SSF46785">
    <property type="entry name" value="Winged helix' DNA-binding domain"/>
    <property type="match status" value="1"/>
</dbReference>
<dbReference type="Gene3D" id="1.10.10.10">
    <property type="entry name" value="Winged helix-like DNA-binding domain superfamily/Winged helix DNA-binding domain"/>
    <property type="match status" value="1"/>
</dbReference>
<protein>
    <submittedName>
        <fullName evidence="5">Lrp/AsnC family transcriptional regulator, regulator for asnA, asnC and gidA</fullName>
    </submittedName>
</protein>
<dbReference type="InterPro" id="IPR019888">
    <property type="entry name" value="Tscrpt_reg_AsnC-like"/>
</dbReference>
<dbReference type="GO" id="GO:0043200">
    <property type="term" value="P:response to amino acid"/>
    <property type="evidence" value="ECO:0007669"/>
    <property type="project" value="TreeGrafter"/>
</dbReference>
<proteinExistence type="predicted"/>
<dbReference type="AlphaFoldDB" id="A0A1G7FME4"/>